<feature type="compositionally biased region" description="Polar residues" evidence="3">
    <location>
        <begin position="206"/>
        <end position="219"/>
    </location>
</feature>
<feature type="region of interest" description="Disordered" evidence="3">
    <location>
        <begin position="155"/>
        <end position="239"/>
    </location>
</feature>
<dbReference type="PANTHER" id="PTHR15441">
    <property type="entry name" value="RIBONUCLEASE P PROTEIN SUBUNIT P14"/>
    <property type="match status" value="1"/>
</dbReference>
<dbReference type="GO" id="GO:0033204">
    <property type="term" value="F:ribonuclease P RNA binding"/>
    <property type="evidence" value="ECO:0007669"/>
    <property type="project" value="TreeGrafter"/>
</dbReference>
<organism evidence="4 5">
    <name type="scientific">Jaminaea rosea</name>
    <dbReference type="NCBI Taxonomy" id="1569628"/>
    <lineage>
        <taxon>Eukaryota</taxon>
        <taxon>Fungi</taxon>
        <taxon>Dikarya</taxon>
        <taxon>Basidiomycota</taxon>
        <taxon>Ustilaginomycotina</taxon>
        <taxon>Exobasidiomycetes</taxon>
        <taxon>Microstromatales</taxon>
        <taxon>Microstromatales incertae sedis</taxon>
        <taxon>Jaminaea</taxon>
    </lineage>
</organism>
<dbReference type="Proteomes" id="UP000245884">
    <property type="component" value="Unassembled WGS sequence"/>
</dbReference>
<dbReference type="GO" id="GO:0000172">
    <property type="term" value="C:ribonuclease MRP complex"/>
    <property type="evidence" value="ECO:0007669"/>
    <property type="project" value="TreeGrafter"/>
</dbReference>
<dbReference type="GO" id="GO:0001682">
    <property type="term" value="P:tRNA 5'-leader removal"/>
    <property type="evidence" value="ECO:0007669"/>
    <property type="project" value="InterPro"/>
</dbReference>
<protein>
    <submittedName>
        <fullName evidence="4">Uncharacterized protein</fullName>
    </submittedName>
</protein>
<name>A0A316UR57_9BASI</name>
<proteinExistence type="inferred from homology"/>
<sequence length="239" mass="25466">MVRFKNRWLLLSLDLPTSPLPTPSDPSSSTSISIPPTSLLQSIRSSLLTHFGPTTSGALSSSSSLSVKYTSDSTRLVILRCARTGAETVRGGVSLIGRLEVNVVTKGETGKGGSTTRRETMPVRIHVVAVSGTIKKLQERVIKRDRKEIAERRAAIKRGEKRRDRGKKKGLKETVDGQERAAMEGGASATQRAETGAHGRQDDASVGSSDAQPAQSSITYPGVPASMGDENEEDLGLAV</sequence>
<evidence type="ECO:0000313" key="5">
    <source>
        <dbReference type="Proteomes" id="UP000245884"/>
    </source>
</evidence>
<dbReference type="InterPro" id="IPR038085">
    <property type="entry name" value="Rnp2-like_sf"/>
</dbReference>
<evidence type="ECO:0000256" key="1">
    <source>
        <dbReference type="ARBA" id="ARBA00010800"/>
    </source>
</evidence>
<evidence type="ECO:0000256" key="3">
    <source>
        <dbReference type="SAM" id="MobiDB-lite"/>
    </source>
</evidence>
<dbReference type="InterPro" id="IPR002759">
    <property type="entry name" value="Pop5/Rpp14/Rnp2-like"/>
</dbReference>
<dbReference type="RefSeq" id="XP_025360227.1">
    <property type="nucleotide sequence ID" value="XM_025506877.1"/>
</dbReference>
<evidence type="ECO:0000256" key="2">
    <source>
        <dbReference type="ARBA" id="ARBA00022694"/>
    </source>
</evidence>
<dbReference type="Gene3D" id="3.30.70.3250">
    <property type="entry name" value="Ribonuclease P, Pop5 subunit"/>
    <property type="match status" value="1"/>
</dbReference>
<evidence type="ECO:0000313" key="4">
    <source>
        <dbReference type="EMBL" id="PWN25615.1"/>
    </source>
</evidence>
<dbReference type="Pfam" id="PF01900">
    <property type="entry name" value="RNase_P_Rpp14"/>
    <property type="match status" value="1"/>
</dbReference>
<keyword evidence="5" id="KW-1185">Reference proteome</keyword>
<dbReference type="GO" id="GO:0030681">
    <property type="term" value="C:multimeric ribonuclease P complex"/>
    <property type="evidence" value="ECO:0007669"/>
    <property type="project" value="TreeGrafter"/>
</dbReference>
<reference evidence="4 5" key="1">
    <citation type="journal article" date="2018" name="Mol. Biol. Evol.">
        <title>Broad Genomic Sampling Reveals a Smut Pathogenic Ancestry of the Fungal Clade Ustilaginomycotina.</title>
        <authorList>
            <person name="Kijpornyongpan T."/>
            <person name="Mondo S.J."/>
            <person name="Barry K."/>
            <person name="Sandor L."/>
            <person name="Lee J."/>
            <person name="Lipzen A."/>
            <person name="Pangilinan J."/>
            <person name="LaButti K."/>
            <person name="Hainaut M."/>
            <person name="Henrissat B."/>
            <person name="Grigoriev I.V."/>
            <person name="Spatafora J.W."/>
            <person name="Aime M.C."/>
        </authorList>
    </citation>
    <scope>NUCLEOTIDE SEQUENCE [LARGE SCALE GENOMIC DNA]</scope>
    <source>
        <strain evidence="4 5">MCA 5214</strain>
    </source>
</reference>
<comment type="similarity">
    <text evidence="1">Belongs to the eukaryotic/archaeal RNase P protein component 2 family.</text>
</comment>
<dbReference type="STRING" id="1569628.A0A316UR57"/>
<dbReference type="GeneID" id="37028700"/>
<dbReference type="GO" id="GO:0005730">
    <property type="term" value="C:nucleolus"/>
    <property type="evidence" value="ECO:0007669"/>
    <property type="project" value="TreeGrafter"/>
</dbReference>
<feature type="compositionally biased region" description="Acidic residues" evidence="3">
    <location>
        <begin position="229"/>
        <end position="239"/>
    </location>
</feature>
<dbReference type="SUPFAM" id="SSF160350">
    <property type="entry name" value="Rnp2-like"/>
    <property type="match status" value="1"/>
</dbReference>
<accession>A0A316UR57</accession>
<dbReference type="AlphaFoldDB" id="A0A316UR57"/>
<dbReference type="PANTHER" id="PTHR15441:SF2">
    <property type="entry name" value="RIBONUCLEASE P_MRP PROTEIN SUBUNIT POP5"/>
    <property type="match status" value="1"/>
</dbReference>
<gene>
    <name evidence="4" type="ORF">BDZ90DRAFT_234053</name>
</gene>
<feature type="compositionally biased region" description="Basic and acidic residues" evidence="3">
    <location>
        <begin position="171"/>
        <end position="182"/>
    </location>
</feature>
<dbReference type="EMBL" id="KZ819675">
    <property type="protein sequence ID" value="PWN25615.1"/>
    <property type="molecule type" value="Genomic_DNA"/>
</dbReference>
<keyword evidence="2" id="KW-0819">tRNA processing</keyword>